<dbReference type="SMART" id="SM00075">
    <property type="entry name" value="HYDRO"/>
    <property type="match status" value="1"/>
</dbReference>
<dbReference type="GO" id="GO:0009277">
    <property type="term" value="C:fungal-type cell wall"/>
    <property type="evidence" value="ECO:0007669"/>
    <property type="project" value="InterPro"/>
</dbReference>
<dbReference type="EMBL" id="KN834779">
    <property type="protein sequence ID" value="KIK59441.1"/>
    <property type="molecule type" value="Genomic_DNA"/>
</dbReference>
<evidence type="ECO:0000256" key="3">
    <source>
        <dbReference type="ARBA" id="ARBA00022512"/>
    </source>
</evidence>
<comment type="subcellular location">
    <subcellularLocation>
        <location evidence="1 7">Secreted</location>
        <location evidence="1 7">Cell wall</location>
    </subcellularLocation>
</comment>
<dbReference type="OrthoDB" id="4225815at2759"/>
<evidence type="ECO:0000256" key="7">
    <source>
        <dbReference type="RuleBase" id="RU365009"/>
    </source>
</evidence>
<dbReference type="HOGENOM" id="CLU_105134_2_0_1"/>
<reference evidence="8 9" key="1">
    <citation type="submission" date="2014-04" db="EMBL/GenBank/DDBJ databases">
        <title>Evolutionary Origins and Diversification of the Mycorrhizal Mutualists.</title>
        <authorList>
            <consortium name="DOE Joint Genome Institute"/>
            <consortium name="Mycorrhizal Genomics Consortium"/>
            <person name="Kohler A."/>
            <person name="Kuo A."/>
            <person name="Nagy L.G."/>
            <person name="Floudas D."/>
            <person name="Copeland A."/>
            <person name="Barry K.W."/>
            <person name="Cichocki N."/>
            <person name="Veneault-Fourrey C."/>
            <person name="LaButti K."/>
            <person name="Lindquist E.A."/>
            <person name="Lipzen A."/>
            <person name="Lundell T."/>
            <person name="Morin E."/>
            <person name="Murat C."/>
            <person name="Riley R."/>
            <person name="Ohm R."/>
            <person name="Sun H."/>
            <person name="Tunlid A."/>
            <person name="Henrissat B."/>
            <person name="Grigoriev I.V."/>
            <person name="Hibbett D.S."/>
            <person name="Martin F."/>
        </authorList>
    </citation>
    <scope>NUCLEOTIDE SEQUENCE [LARGE SCALE GENOMIC DNA]</scope>
    <source>
        <strain evidence="8 9">FD-317 M1</strain>
    </source>
</reference>
<dbReference type="Pfam" id="PF01185">
    <property type="entry name" value="Hydrophobin"/>
    <property type="match status" value="1"/>
</dbReference>
<dbReference type="Proteomes" id="UP000053593">
    <property type="component" value="Unassembled WGS sequence"/>
</dbReference>
<dbReference type="AlphaFoldDB" id="A0A0D0BV86"/>
<keyword evidence="7" id="KW-0732">Signal</keyword>
<accession>A0A0D0BV86</accession>
<evidence type="ECO:0000256" key="2">
    <source>
        <dbReference type="ARBA" id="ARBA00010446"/>
    </source>
</evidence>
<gene>
    <name evidence="8" type="ORF">GYMLUDRAFT_44432</name>
</gene>
<dbReference type="CDD" id="cd23507">
    <property type="entry name" value="hydrophobin_I"/>
    <property type="match status" value="1"/>
</dbReference>
<keyword evidence="5 7" id="KW-1015">Disulfide bond</keyword>
<keyword evidence="3 7" id="KW-0134">Cell wall</keyword>
<keyword evidence="4 7" id="KW-0964">Secreted</keyword>
<proteinExistence type="inferred from homology"/>
<comment type="similarity">
    <text evidence="2 7">Belongs to the fungal hydrophobin family.</text>
</comment>
<sequence length="106" mass="10369">MQFKVAFFTAALATLAAASPATRGNVCSTGPVQCCDTYTSASDPAAASALGLIGVVLQDLNVGVGLTCSPITGIGASLTSCNSQALCCTDDSHGSLISLGCAPIAL</sequence>
<protein>
    <recommendedName>
        <fullName evidence="7">Hydrophobin</fullName>
    </recommendedName>
</protein>
<dbReference type="InterPro" id="IPR001338">
    <property type="entry name" value="Class_I_Hydrophobin"/>
</dbReference>
<evidence type="ECO:0000256" key="4">
    <source>
        <dbReference type="ARBA" id="ARBA00022525"/>
    </source>
</evidence>
<feature type="chain" id="PRO_5013984671" description="Hydrophobin" evidence="7">
    <location>
        <begin position="19"/>
        <end position="106"/>
    </location>
</feature>
<dbReference type="GO" id="GO:0005199">
    <property type="term" value="F:structural constituent of cell wall"/>
    <property type="evidence" value="ECO:0007669"/>
    <property type="project" value="InterPro"/>
</dbReference>
<evidence type="ECO:0000256" key="1">
    <source>
        <dbReference type="ARBA" id="ARBA00004191"/>
    </source>
</evidence>
<feature type="signal peptide" evidence="7">
    <location>
        <begin position="1"/>
        <end position="18"/>
    </location>
</feature>
<organism evidence="8 9">
    <name type="scientific">Collybiopsis luxurians FD-317 M1</name>
    <dbReference type="NCBI Taxonomy" id="944289"/>
    <lineage>
        <taxon>Eukaryota</taxon>
        <taxon>Fungi</taxon>
        <taxon>Dikarya</taxon>
        <taxon>Basidiomycota</taxon>
        <taxon>Agaricomycotina</taxon>
        <taxon>Agaricomycetes</taxon>
        <taxon>Agaricomycetidae</taxon>
        <taxon>Agaricales</taxon>
        <taxon>Marasmiineae</taxon>
        <taxon>Omphalotaceae</taxon>
        <taxon>Collybiopsis</taxon>
        <taxon>Collybiopsis luxurians</taxon>
    </lineage>
</organism>
<comment type="subunit">
    <text evidence="6">Self-assembles to form functional amyloid fibrils called rodlets. Self-assembly into fibrillar rodlets occurs spontaneously at hydrophobic:hydrophilic interfaces and the rodlets further associate laterally to form amphipathic monolayers.</text>
</comment>
<name>A0A0D0BV86_9AGAR</name>
<evidence type="ECO:0000256" key="5">
    <source>
        <dbReference type="ARBA" id="ARBA00023157"/>
    </source>
</evidence>
<keyword evidence="9" id="KW-1185">Reference proteome</keyword>
<evidence type="ECO:0000313" key="8">
    <source>
        <dbReference type="EMBL" id="KIK59441.1"/>
    </source>
</evidence>
<evidence type="ECO:0000313" key="9">
    <source>
        <dbReference type="Proteomes" id="UP000053593"/>
    </source>
</evidence>
<evidence type="ECO:0000256" key="6">
    <source>
        <dbReference type="ARBA" id="ARBA00093546"/>
    </source>
</evidence>